<dbReference type="AlphaFoldDB" id="A0A7J8RR13"/>
<sequence length="70" mass="8731">MFRWRILLHRSSLMGYWMLRKRVVKGRIFTRDRRFLKQWVLILSSEELELLRILIVKLQLSLRMSRTKLD</sequence>
<name>A0A7J8RR13_GOSDV</name>
<evidence type="ECO:0000313" key="2">
    <source>
        <dbReference type="Proteomes" id="UP000593561"/>
    </source>
</evidence>
<dbReference type="Proteomes" id="UP000593561">
    <property type="component" value="Unassembled WGS sequence"/>
</dbReference>
<reference evidence="1 2" key="1">
    <citation type="journal article" date="2019" name="Genome Biol. Evol.">
        <title>Insights into the evolution of the New World diploid cottons (Gossypium, subgenus Houzingenia) based on genome sequencing.</title>
        <authorList>
            <person name="Grover C.E."/>
            <person name="Arick M.A. 2nd"/>
            <person name="Thrash A."/>
            <person name="Conover J.L."/>
            <person name="Sanders W.S."/>
            <person name="Peterson D.G."/>
            <person name="Frelichowski J.E."/>
            <person name="Scheffler J.A."/>
            <person name="Scheffler B.E."/>
            <person name="Wendel J.F."/>
        </authorList>
    </citation>
    <scope>NUCLEOTIDE SEQUENCE [LARGE SCALE GENOMIC DNA]</scope>
    <source>
        <strain evidence="1">27</strain>
        <tissue evidence="1">Leaf</tissue>
    </source>
</reference>
<organism evidence="1 2">
    <name type="scientific">Gossypium davidsonii</name>
    <name type="common">Davidson's cotton</name>
    <name type="synonym">Gossypium klotzschianum subsp. davidsonii</name>
    <dbReference type="NCBI Taxonomy" id="34287"/>
    <lineage>
        <taxon>Eukaryota</taxon>
        <taxon>Viridiplantae</taxon>
        <taxon>Streptophyta</taxon>
        <taxon>Embryophyta</taxon>
        <taxon>Tracheophyta</taxon>
        <taxon>Spermatophyta</taxon>
        <taxon>Magnoliopsida</taxon>
        <taxon>eudicotyledons</taxon>
        <taxon>Gunneridae</taxon>
        <taxon>Pentapetalae</taxon>
        <taxon>rosids</taxon>
        <taxon>malvids</taxon>
        <taxon>Malvales</taxon>
        <taxon>Malvaceae</taxon>
        <taxon>Malvoideae</taxon>
        <taxon>Gossypium</taxon>
    </lineage>
</organism>
<accession>A0A7J8RR13</accession>
<keyword evidence="2" id="KW-1185">Reference proteome</keyword>
<protein>
    <submittedName>
        <fullName evidence="1">Uncharacterized protein</fullName>
    </submittedName>
</protein>
<proteinExistence type="predicted"/>
<comment type="caution">
    <text evidence="1">The sequence shown here is derived from an EMBL/GenBank/DDBJ whole genome shotgun (WGS) entry which is preliminary data.</text>
</comment>
<gene>
    <name evidence="1" type="ORF">Godav_016346</name>
</gene>
<dbReference type="EMBL" id="JABFAC010000006">
    <property type="protein sequence ID" value="MBA0616287.1"/>
    <property type="molecule type" value="Genomic_DNA"/>
</dbReference>
<evidence type="ECO:0000313" key="1">
    <source>
        <dbReference type="EMBL" id="MBA0616287.1"/>
    </source>
</evidence>